<evidence type="ECO:0000256" key="10">
    <source>
        <dbReference type="SAM" id="Phobius"/>
    </source>
</evidence>
<feature type="domain" description="Membrane insertase YidC/Oxa/ALB C-terminal" evidence="11">
    <location>
        <begin position="29"/>
        <end position="243"/>
    </location>
</feature>
<name>A0A1F4W0H1_UNCKA</name>
<sequence>MIVTLWNTILIHPTVNVLALLHSLTGNLGIALIIFTILVKIIVIPVTLPQMKMAKKQRELQPELEKIKEKFKYDKKKIAELQLELFKSHGINPASGCLTTVITLVLLIAVYNVVTIFTSGKDVSSLNQMLYFPQLRFESLSQINTKFLYLDLTKPDPIFLIPVLASVLQILTTKVMLPMSKDFKKQAQKSPEKEDDLMVAMQKQNMYLMPIMFFVIGLKLPSGAMLYILISTLLQIVQTVYFNGWGDLQPLITKIRNLAPKRI</sequence>
<dbReference type="Pfam" id="PF02096">
    <property type="entry name" value="60KD_IMP"/>
    <property type="match status" value="1"/>
</dbReference>
<dbReference type="GO" id="GO:0051205">
    <property type="term" value="P:protein insertion into membrane"/>
    <property type="evidence" value="ECO:0007669"/>
    <property type="project" value="TreeGrafter"/>
</dbReference>
<keyword evidence="6 10" id="KW-1133">Transmembrane helix</keyword>
<dbReference type="PRINTS" id="PR01900">
    <property type="entry name" value="YIDCPROTEIN"/>
</dbReference>
<keyword evidence="8" id="KW-0143">Chaperone</keyword>
<comment type="caution">
    <text evidence="12">The sequence shown here is derived from an EMBL/GenBank/DDBJ whole genome shotgun (WGS) entry which is preliminary data.</text>
</comment>
<evidence type="ECO:0000313" key="13">
    <source>
        <dbReference type="Proteomes" id="UP000176614"/>
    </source>
</evidence>
<dbReference type="InterPro" id="IPR028055">
    <property type="entry name" value="YidC/Oxa/ALB_C"/>
</dbReference>
<dbReference type="GO" id="GO:0015031">
    <property type="term" value="P:protein transport"/>
    <property type="evidence" value="ECO:0007669"/>
    <property type="project" value="UniProtKB-KW"/>
</dbReference>
<dbReference type="InterPro" id="IPR001708">
    <property type="entry name" value="YidC/ALB3/OXA1/COX18"/>
</dbReference>
<dbReference type="PANTHER" id="PTHR12428:SF65">
    <property type="entry name" value="CYTOCHROME C OXIDASE ASSEMBLY PROTEIN COX18, MITOCHONDRIAL"/>
    <property type="match status" value="1"/>
</dbReference>
<keyword evidence="4 9" id="KW-0812">Transmembrane</keyword>
<keyword evidence="3" id="KW-1003">Cell membrane</keyword>
<proteinExistence type="inferred from homology"/>
<dbReference type="PANTHER" id="PTHR12428">
    <property type="entry name" value="OXA1"/>
    <property type="match status" value="1"/>
</dbReference>
<organism evidence="12 13">
    <name type="scientific">candidate division WWE3 bacterium RIFOXYA2_FULL_46_9</name>
    <dbReference type="NCBI Taxonomy" id="1802636"/>
    <lineage>
        <taxon>Bacteria</taxon>
        <taxon>Katanobacteria</taxon>
    </lineage>
</organism>
<feature type="transmembrane region" description="Helical" evidence="10">
    <location>
        <begin position="97"/>
        <end position="117"/>
    </location>
</feature>
<keyword evidence="7 10" id="KW-0472">Membrane</keyword>
<accession>A0A1F4W0H1</accession>
<evidence type="ECO:0000256" key="7">
    <source>
        <dbReference type="ARBA" id="ARBA00023136"/>
    </source>
</evidence>
<comment type="subcellular location">
    <subcellularLocation>
        <location evidence="1">Cell membrane</location>
        <topology evidence="1">Multi-pass membrane protein</topology>
    </subcellularLocation>
    <subcellularLocation>
        <location evidence="9">Membrane</location>
        <topology evidence="9">Multi-pass membrane protein</topology>
    </subcellularLocation>
</comment>
<evidence type="ECO:0000256" key="3">
    <source>
        <dbReference type="ARBA" id="ARBA00022475"/>
    </source>
</evidence>
<feature type="transmembrane region" description="Helical" evidence="10">
    <location>
        <begin position="207"/>
        <end position="230"/>
    </location>
</feature>
<evidence type="ECO:0000256" key="9">
    <source>
        <dbReference type="RuleBase" id="RU003945"/>
    </source>
</evidence>
<evidence type="ECO:0000256" key="8">
    <source>
        <dbReference type="ARBA" id="ARBA00023186"/>
    </source>
</evidence>
<dbReference type="Proteomes" id="UP000176614">
    <property type="component" value="Unassembled WGS sequence"/>
</dbReference>
<keyword evidence="2" id="KW-0813">Transport</keyword>
<evidence type="ECO:0000256" key="2">
    <source>
        <dbReference type="ARBA" id="ARBA00022448"/>
    </source>
</evidence>
<keyword evidence="5" id="KW-0653">Protein transport</keyword>
<reference evidence="12 13" key="1">
    <citation type="journal article" date="2016" name="Nat. Commun.">
        <title>Thousands of microbial genomes shed light on interconnected biogeochemical processes in an aquifer system.</title>
        <authorList>
            <person name="Anantharaman K."/>
            <person name="Brown C.T."/>
            <person name="Hug L.A."/>
            <person name="Sharon I."/>
            <person name="Castelle C.J."/>
            <person name="Probst A.J."/>
            <person name="Thomas B.C."/>
            <person name="Singh A."/>
            <person name="Wilkins M.J."/>
            <person name="Karaoz U."/>
            <person name="Brodie E.L."/>
            <person name="Williams K.H."/>
            <person name="Hubbard S.S."/>
            <person name="Banfield J.F."/>
        </authorList>
    </citation>
    <scope>NUCLEOTIDE SEQUENCE [LARGE SCALE GENOMIC DNA]</scope>
</reference>
<protein>
    <recommendedName>
        <fullName evidence="11">Membrane insertase YidC/Oxa/ALB C-terminal domain-containing protein</fullName>
    </recommendedName>
</protein>
<feature type="transmembrane region" description="Helical" evidence="10">
    <location>
        <begin position="28"/>
        <end position="48"/>
    </location>
</feature>
<dbReference type="NCBIfam" id="TIGR03592">
    <property type="entry name" value="yidC_oxa1_cterm"/>
    <property type="match status" value="1"/>
</dbReference>
<evidence type="ECO:0000259" key="11">
    <source>
        <dbReference type="Pfam" id="PF02096"/>
    </source>
</evidence>
<dbReference type="GO" id="GO:0032977">
    <property type="term" value="F:membrane insertase activity"/>
    <property type="evidence" value="ECO:0007669"/>
    <property type="project" value="InterPro"/>
</dbReference>
<dbReference type="AlphaFoldDB" id="A0A1F4W0H1"/>
<evidence type="ECO:0000256" key="6">
    <source>
        <dbReference type="ARBA" id="ARBA00022989"/>
    </source>
</evidence>
<comment type="similarity">
    <text evidence="9">Belongs to the OXA1/ALB3/YidC family.</text>
</comment>
<evidence type="ECO:0000256" key="1">
    <source>
        <dbReference type="ARBA" id="ARBA00004651"/>
    </source>
</evidence>
<evidence type="ECO:0000256" key="5">
    <source>
        <dbReference type="ARBA" id="ARBA00022927"/>
    </source>
</evidence>
<dbReference type="InterPro" id="IPR047196">
    <property type="entry name" value="YidC_ALB_C"/>
</dbReference>
<dbReference type="EMBL" id="MEVT01000011">
    <property type="protein sequence ID" value="OGC62914.1"/>
    <property type="molecule type" value="Genomic_DNA"/>
</dbReference>
<dbReference type="CDD" id="cd20070">
    <property type="entry name" value="5TM_YidC_Alb3"/>
    <property type="match status" value="1"/>
</dbReference>
<evidence type="ECO:0000256" key="4">
    <source>
        <dbReference type="ARBA" id="ARBA00022692"/>
    </source>
</evidence>
<feature type="transmembrane region" description="Helical" evidence="10">
    <location>
        <begin position="158"/>
        <end position="177"/>
    </location>
</feature>
<evidence type="ECO:0000313" key="12">
    <source>
        <dbReference type="EMBL" id="OGC62914.1"/>
    </source>
</evidence>
<dbReference type="GO" id="GO:0005886">
    <property type="term" value="C:plasma membrane"/>
    <property type="evidence" value="ECO:0007669"/>
    <property type="project" value="UniProtKB-SubCell"/>
</dbReference>
<gene>
    <name evidence="12" type="ORF">A2264_03480</name>
</gene>